<evidence type="ECO:0000256" key="1">
    <source>
        <dbReference type="SAM" id="MobiDB-lite"/>
    </source>
</evidence>
<accession>A0A2Y9K3M7</accession>
<evidence type="ECO:0000313" key="2">
    <source>
        <dbReference type="Proteomes" id="UP000248482"/>
    </source>
</evidence>
<reference evidence="3" key="1">
    <citation type="submission" date="2025-08" db="UniProtKB">
        <authorList>
            <consortium name="RefSeq"/>
        </authorList>
    </citation>
    <scope>IDENTIFICATION</scope>
    <source>
        <tissue evidence="3">Blood</tissue>
    </source>
</reference>
<sequence>MRRRPDEIWHLRESCDLGPRLCPHRQHGEKAPHLLEQMRGLNEVLRVKEPCKLLKCYTDIRGCGPSTSVRLKVAETEVARDRCRAAPEVIRPLPPCLPQGRAPPSQPWLPGGRGLIGRESSGEGEHRAGARSTEWEGPQLGSVAHWHYWCWADGSSGFQFSFSTETWAQRMSPCNWHLDAGGRARARSLDMLGPGPGLTGDLLGDLVSHFPIATLSSVLRKMGTLFPTLPTSQIKRETGVPRALKRIMGRQGVIMALVSNPLNSLKTREGARDRKELGCLQPLSGEPGLRGCQGREGRWREGRQNSPGL</sequence>
<dbReference type="GeneID" id="111153239"/>
<feature type="compositionally biased region" description="Basic and acidic residues" evidence="1">
    <location>
        <begin position="293"/>
        <end position="303"/>
    </location>
</feature>
<keyword evidence="2" id="KW-1185">Reference proteome</keyword>
<gene>
    <name evidence="3" type="primary">LOC111153239</name>
</gene>
<dbReference type="RefSeq" id="XP_022367851.1">
    <property type="nucleotide sequence ID" value="XM_022512143.1"/>
</dbReference>
<dbReference type="Proteomes" id="UP000248482">
    <property type="component" value="Unplaced"/>
</dbReference>
<feature type="region of interest" description="Disordered" evidence="1">
    <location>
        <begin position="279"/>
        <end position="309"/>
    </location>
</feature>
<dbReference type="AlphaFoldDB" id="A0A2Y9K3M7"/>
<organism evidence="2 3">
    <name type="scientific">Enhydra lutris kenyoni</name>
    <name type="common">northern sea otter</name>
    <dbReference type="NCBI Taxonomy" id="391180"/>
    <lineage>
        <taxon>Eukaryota</taxon>
        <taxon>Metazoa</taxon>
        <taxon>Chordata</taxon>
        <taxon>Craniata</taxon>
        <taxon>Vertebrata</taxon>
        <taxon>Euteleostomi</taxon>
        <taxon>Mammalia</taxon>
        <taxon>Eutheria</taxon>
        <taxon>Laurasiatheria</taxon>
        <taxon>Carnivora</taxon>
        <taxon>Caniformia</taxon>
        <taxon>Musteloidea</taxon>
        <taxon>Mustelidae</taxon>
        <taxon>Lutrinae</taxon>
        <taxon>Enhydra</taxon>
    </lineage>
</organism>
<evidence type="ECO:0000313" key="3">
    <source>
        <dbReference type="RefSeq" id="XP_022367851.1"/>
    </source>
</evidence>
<proteinExistence type="predicted"/>
<name>A0A2Y9K3M7_ENHLU</name>
<dbReference type="KEGG" id="elk:111153239"/>
<protein>
    <submittedName>
        <fullName evidence="3">Uncharacterized protein LOC111153239</fullName>
    </submittedName>
</protein>